<evidence type="ECO:0000256" key="4">
    <source>
        <dbReference type="SAM" id="SignalP"/>
    </source>
</evidence>
<keyword evidence="2" id="KW-0378">Hydrolase</keyword>
<dbReference type="InterPro" id="IPR006102">
    <property type="entry name" value="Ig-like_GH2"/>
</dbReference>
<proteinExistence type="inferred from homology"/>
<keyword evidence="4" id="KW-0732">Signal</keyword>
<gene>
    <name evidence="9" type="ORF">SAMN05660349_01932</name>
</gene>
<comment type="similarity">
    <text evidence="1">Belongs to the glycosyl hydrolase 2 family.</text>
</comment>
<dbReference type="InterPro" id="IPR008979">
    <property type="entry name" value="Galactose-bd-like_sf"/>
</dbReference>
<feature type="domain" description="Glycoside hydrolase family 2 immunoglobulin-like beta-sandwich" evidence="5">
    <location>
        <begin position="187"/>
        <end position="285"/>
    </location>
</feature>
<evidence type="ECO:0000259" key="8">
    <source>
        <dbReference type="Pfam" id="PF16355"/>
    </source>
</evidence>
<dbReference type="SUPFAM" id="SSF51445">
    <property type="entry name" value="(Trans)glycosidases"/>
    <property type="match status" value="1"/>
</dbReference>
<dbReference type="SUPFAM" id="SSF49785">
    <property type="entry name" value="Galactose-binding domain-like"/>
    <property type="match status" value="1"/>
</dbReference>
<dbReference type="InterPro" id="IPR013783">
    <property type="entry name" value="Ig-like_fold"/>
</dbReference>
<dbReference type="EMBL" id="FUYQ01000012">
    <property type="protein sequence ID" value="SKB59264.1"/>
    <property type="molecule type" value="Genomic_DNA"/>
</dbReference>
<name>A0A1T5CIK9_9BACT</name>
<dbReference type="InterPro" id="IPR036156">
    <property type="entry name" value="Beta-gal/glucu_dom_sf"/>
</dbReference>
<dbReference type="Proteomes" id="UP000190852">
    <property type="component" value="Unassembled WGS sequence"/>
</dbReference>
<keyword evidence="10" id="KW-1185">Reference proteome</keyword>
<dbReference type="InterPro" id="IPR006104">
    <property type="entry name" value="Glyco_hydro_2_N"/>
</dbReference>
<accession>A0A1T5CIK9</accession>
<evidence type="ECO:0000259" key="5">
    <source>
        <dbReference type="Pfam" id="PF00703"/>
    </source>
</evidence>
<feature type="chain" id="PRO_5010553404" evidence="4">
    <location>
        <begin position="20"/>
        <end position="679"/>
    </location>
</feature>
<evidence type="ECO:0000256" key="3">
    <source>
        <dbReference type="ARBA" id="ARBA00023295"/>
    </source>
</evidence>
<dbReference type="Pfam" id="PF02836">
    <property type="entry name" value="Glyco_hydro_2_C"/>
    <property type="match status" value="1"/>
</dbReference>
<dbReference type="PANTHER" id="PTHR42732">
    <property type="entry name" value="BETA-GALACTOSIDASE"/>
    <property type="match status" value="1"/>
</dbReference>
<evidence type="ECO:0000313" key="9">
    <source>
        <dbReference type="EMBL" id="SKB59264.1"/>
    </source>
</evidence>
<evidence type="ECO:0000256" key="1">
    <source>
        <dbReference type="ARBA" id="ARBA00007401"/>
    </source>
</evidence>
<feature type="domain" description="Glycosyl hydrolases family 2 sugar binding" evidence="7">
    <location>
        <begin position="66"/>
        <end position="164"/>
    </location>
</feature>
<keyword evidence="3" id="KW-0326">Glycosidase</keyword>
<feature type="signal peptide" evidence="4">
    <location>
        <begin position="1"/>
        <end position="19"/>
    </location>
</feature>
<dbReference type="InterPro" id="IPR006103">
    <property type="entry name" value="Glyco_hydro_2_cat"/>
</dbReference>
<dbReference type="InterPro" id="IPR017853">
    <property type="entry name" value="GH"/>
</dbReference>
<feature type="domain" description="DUF4982" evidence="8">
    <location>
        <begin position="610"/>
        <end position="661"/>
    </location>
</feature>
<dbReference type="AlphaFoldDB" id="A0A1T5CIK9"/>
<evidence type="ECO:0000256" key="2">
    <source>
        <dbReference type="ARBA" id="ARBA00022801"/>
    </source>
</evidence>
<dbReference type="PANTHER" id="PTHR42732:SF1">
    <property type="entry name" value="BETA-MANNOSIDASE"/>
    <property type="match status" value="1"/>
</dbReference>
<dbReference type="GO" id="GO:0005975">
    <property type="term" value="P:carbohydrate metabolic process"/>
    <property type="evidence" value="ECO:0007669"/>
    <property type="project" value="InterPro"/>
</dbReference>
<evidence type="ECO:0000259" key="7">
    <source>
        <dbReference type="Pfam" id="PF02837"/>
    </source>
</evidence>
<reference evidence="10" key="1">
    <citation type="submission" date="2017-02" db="EMBL/GenBank/DDBJ databases">
        <authorList>
            <person name="Varghese N."/>
            <person name="Submissions S."/>
        </authorList>
    </citation>
    <scope>NUCLEOTIDE SEQUENCE [LARGE SCALE GENOMIC DNA]</scope>
    <source>
        <strain evidence="10">DSM 24967</strain>
    </source>
</reference>
<dbReference type="RefSeq" id="WP_079683450.1">
    <property type="nucleotide sequence ID" value="NZ_FUYQ01000012.1"/>
</dbReference>
<protein>
    <submittedName>
        <fullName evidence="9">Beta-galactosidase</fullName>
    </submittedName>
</protein>
<evidence type="ECO:0000259" key="6">
    <source>
        <dbReference type="Pfam" id="PF02836"/>
    </source>
</evidence>
<dbReference type="Gene3D" id="2.60.40.10">
    <property type="entry name" value="Immunoglobulins"/>
    <property type="match status" value="2"/>
</dbReference>
<dbReference type="SUPFAM" id="SSF49303">
    <property type="entry name" value="beta-Galactosidase/glucuronidase domain"/>
    <property type="match status" value="1"/>
</dbReference>
<sequence>MKNAVVLFALLLLCSSAYAGRSVLSLNDNWKFRFSHQVQFKSEHRVDLPHTWNATDALSGKQDYLRTTGNYEKSLFIRPEWKGKRIYLRFEGVNTVTNLLVNDRHVGEHRGGYGAFVFDITDFISYNQDNKLLVKVSNALTQDVMPLVGDFNIYGGIYRDVNLIVADPVSISLTDYASPGVYLQQQKVSRLQADIRAKVMLSNHSAEAVPAEVKINVWDGERLVLTESLKTNLAVGENQAVTVPFTISNPRLWNGRTDPFMYKAEVVLVTGGKEADKVVQPLGVRYYRVDSDNGFFLNDNYLKLQGVCRHQDRAERGNALTRDHHDEDAAIMMEMGANAVRLAHYPQASYFYDLMDKGGIVVWAEIPFIGPGGYQDRGFINFPSFKANGIEQLRELIRQHYNHPSICFWGLFNELKTQGDSPVPYIKELNEIAHTEDPTRPTTSASFLEDGNEISKITDLIAWNKYYGWYGGSAADLAKWADQIHRNYPSYKIGVSEYGAGASIYHQQDSLKPGDPSGWWHPENWQTHYHMENWKAISERPFIWGSFIWNLFDFGAAHRTEGDRPGINDKGLVTFDRKVKKDAFYFYKANWNKKDKFIYIANRRCVDREEETDILVFANIREAELLVNGQSMGKQVTDKQATICWKNVKLRKGANEIEVRSTNRKDTLSDKVTLISKHL</sequence>
<dbReference type="InterPro" id="IPR032311">
    <property type="entry name" value="DUF4982"/>
</dbReference>
<dbReference type="Pfam" id="PF02837">
    <property type="entry name" value="Glyco_hydro_2_N"/>
    <property type="match status" value="1"/>
</dbReference>
<dbReference type="Gene3D" id="3.20.20.80">
    <property type="entry name" value="Glycosidases"/>
    <property type="match status" value="1"/>
</dbReference>
<evidence type="ECO:0000313" key="10">
    <source>
        <dbReference type="Proteomes" id="UP000190852"/>
    </source>
</evidence>
<dbReference type="InterPro" id="IPR006101">
    <property type="entry name" value="Glyco_hydro_2"/>
</dbReference>
<organism evidence="9 10">
    <name type="scientific">Parabacteroides chartae</name>
    <dbReference type="NCBI Taxonomy" id="1037355"/>
    <lineage>
        <taxon>Bacteria</taxon>
        <taxon>Pseudomonadati</taxon>
        <taxon>Bacteroidota</taxon>
        <taxon>Bacteroidia</taxon>
        <taxon>Bacteroidales</taxon>
        <taxon>Tannerellaceae</taxon>
        <taxon>Parabacteroides</taxon>
    </lineage>
</organism>
<dbReference type="Gene3D" id="2.60.120.260">
    <property type="entry name" value="Galactose-binding domain-like"/>
    <property type="match status" value="1"/>
</dbReference>
<dbReference type="InterPro" id="IPR051913">
    <property type="entry name" value="GH2_Domain-Containing"/>
</dbReference>
<dbReference type="PRINTS" id="PR00132">
    <property type="entry name" value="GLHYDRLASE2"/>
</dbReference>
<dbReference type="GO" id="GO:0004553">
    <property type="term" value="F:hydrolase activity, hydrolyzing O-glycosyl compounds"/>
    <property type="evidence" value="ECO:0007669"/>
    <property type="project" value="InterPro"/>
</dbReference>
<dbReference type="Pfam" id="PF00703">
    <property type="entry name" value="Glyco_hydro_2"/>
    <property type="match status" value="1"/>
</dbReference>
<dbReference type="Pfam" id="PF16355">
    <property type="entry name" value="DUF4982"/>
    <property type="match status" value="1"/>
</dbReference>
<feature type="domain" description="Glycoside hydrolase family 2 catalytic" evidence="6">
    <location>
        <begin position="292"/>
        <end position="588"/>
    </location>
</feature>